<organism evidence="10 11">
    <name type="scientific">Stereocaulon virgatum</name>
    <dbReference type="NCBI Taxonomy" id="373712"/>
    <lineage>
        <taxon>Eukaryota</taxon>
        <taxon>Fungi</taxon>
        <taxon>Dikarya</taxon>
        <taxon>Ascomycota</taxon>
        <taxon>Pezizomycotina</taxon>
        <taxon>Lecanoromycetes</taxon>
        <taxon>OSLEUM clade</taxon>
        <taxon>Lecanoromycetidae</taxon>
        <taxon>Lecanorales</taxon>
        <taxon>Lecanorineae</taxon>
        <taxon>Stereocaulaceae</taxon>
        <taxon>Stereocaulon</taxon>
    </lineage>
</organism>
<dbReference type="PANTHER" id="PTHR43442:SF3">
    <property type="entry name" value="GLUCONOKINASE-RELATED"/>
    <property type="match status" value="1"/>
</dbReference>
<comment type="similarity">
    <text evidence="2 9">Belongs to the gluconokinase GntK/GntV family.</text>
</comment>
<dbReference type="InterPro" id="IPR027417">
    <property type="entry name" value="P-loop_NTPase"/>
</dbReference>
<keyword evidence="5 9" id="KW-0547">Nucleotide-binding</keyword>
<keyword evidence="4 9" id="KW-0808">Transferase</keyword>
<evidence type="ECO:0000256" key="5">
    <source>
        <dbReference type="ARBA" id="ARBA00022741"/>
    </source>
</evidence>
<dbReference type="Gene3D" id="3.40.50.300">
    <property type="entry name" value="P-loop containing nucleotide triphosphate hydrolases"/>
    <property type="match status" value="1"/>
</dbReference>
<dbReference type="NCBIfam" id="TIGR01313">
    <property type="entry name" value="therm_gnt_kin"/>
    <property type="match status" value="1"/>
</dbReference>
<evidence type="ECO:0000256" key="8">
    <source>
        <dbReference type="ARBA" id="ARBA00048090"/>
    </source>
</evidence>
<evidence type="ECO:0000256" key="4">
    <source>
        <dbReference type="ARBA" id="ARBA00022679"/>
    </source>
</evidence>
<dbReference type="SUPFAM" id="SSF52540">
    <property type="entry name" value="P-loop containing nucleoside triphosphate hydrolases"/>
    <property type="match status" value="1"/>
</dbReference>
<dbReference type="CDD" id="cd02021">
    <property type="entry name" value="GntK"/>
    <property type="match status" value="1"/>
</dbReference>
<evidence type="ECO:0000256" key="9">
    <source>
        <dbReference type="RuleBase" id="RU363066"/>
    </source>
</evidence>
<dbReference type="EC" id="2.7.1.12" evidence="3 9"/>
<reference evidence="10 11" key="1">
    <citation type="submission" date="2024-09" db="EMBL/GenBank/DDBJ databases">
        <title>Rethinking Asexuality: The Enigmatic Case of Functional Sexual Genes in Lepraria (Stereocaulaceae).</title>
        <authorList>
            <person name="Doellman M."/>
            <person name="Sun Y."/>
            <person name="Barcenas-Pena A."/>
            <person name="Lumbsch H.T."/>
            <person name="Grewe F."/>
        </authorList>
    </citation>
    <scope>NUCLEOTIDE SEQUENCE [LARGE SCALE GENOMIC DNA]</scope>
    <source>
        <strain evidence="10 11">Mercado 3170</strain>
    </source>
</reference>
<evidence type="ECO:0000256" key="6">
    <source>
        <dbReference type="ARBA" id="ARBA00022777"/>
    </source>
</evidence>
<proteinExistence type="inferred from homology"/>
<evidence type="ECO:0000313" key="10">
    <source>
        <dbReference type="EMBL" id="KAL2043553.1"/>
    </source>
</evidence>
<evidence type="ECO:0000256" key="7">
    <source>
        <dbReference type="ARBA" id="ARBA00022840"/>
    </source>
</evidence>
<evidence type="ECO:0000256" key="3">
    <source>
        <dbReference type="ARBA" id="ARBA00012054"/>
    </source>
</evidence>
<keyword evidence="7 9" id="KW-0067">ATP-binding</keyword>
<accession>A0ABR4AJG0</accession>
<dbReference type="EMBL" id="JBEFKJ010000011">
    <property type="protein sequence ID" value="KAL2043553.1"/>
    <property type="molecule type" value="Genomic_DNA"/>
</dbReference>
<sequence length="228" mass="25323">MTMVSAVNARHNMPTPTSPMDYASNGAVIKQIHGALASHHHRHMWIITGPAGCGKSTVAQYLAKELAIPYVEGDDYHTDSNKQKMSQGTPLTDADRWDWLIALREAAASRLSPSKSSTTKPHDGVVVTCSALKRKYRDVIRIAAYEDHDVMVHFIYLRASADILLARVKSREGHYMKSAMVRSQMEALEEPDANEQKRDVLEVDCGQSLTQVQKKVVKIVKGVLANDQ</sequence>
<evidence type="ECO:0000313" key="11">
    <source>
        <dbReference type="Proteomes" id="UP001590950"/>
    </source>
</evidence>
<protein>
    <recommendedName>
        <fullName evidence="3 9">Gluconokinase</fullName>
        <ecNumber evidence="3 9">2.7.1.12</ecNumber>
    </recommendedName>
</protein>
<comment type="caution">
    <text evidence="10">The sequence shown here is derived from an EMBL/GenBank/DDBJ whole genome shotgun (WGS) entry which is preliminary data.</text>
</comment>
<evidence type="ECO:0000256" key="2">
    <source>
        <dbReference type="ARBA" id="ARBA00008420"/>
    </source>
</evidence>
<keyword evidence="11" id="KW-1185">Reference proteome</keyword>
<comment type="pathway">
    <text evidence="1 9">Carbohydrate acid metabolism; D-gluconate degradation.</text>
</comment>
<dbReference type="PANTHER" id="PTHR43442">
    <property type="entry name" value="GLUCONOKINASE-RELATED"/>
    <property type="match status" value="1"/>
</dbReference>
<keyword evidence="6 9" id="KW-0418">Kinase</keyword>
<dbReference type="InterPro" id="IPR006001">
    <property type="entry name" value="Therm_gnt_kin"/>
</dbReference>
<dbReference type="Proteomes" id="UP001590950">
    <property type="component" value="Unassembled WGS sequence"/>
</dbReference>
<gene>
    <name evidence="10" type="ORF">N7G274_003860</name>
</gene>
<comment type="catalytic activity">
    <reaction evidence="8 9">
        <text>D-gluconate + ATP = 6-phospho-D-gluconate + ADP + H(+)</text>
        <dbReference type="Rhea" id="RHEA:19433"/>
        <dbReference type="ChEBI" id="CHEBI:15378"/>
        <dbReference type="ChEBI" id="CHEBI:18391"/>
        <dbReference type="ChEBI" id="CHEBI:30616"/>
        <dbReference type="ChEBI" id="CHEBI:58759"/>
        <dbReference type="ChEBI" id="CHEBI:456216"/>
        <dbReference type="EC" id="2.7.1.12"/>
    </reaction>
</comment>
<dbReference type="Pfam" id="PF13671">
    <property type="entry name" value="AAA_33"/>
    <property type="match status" value="1"/>
</dbReference>
<evidence type="ECO:0000256" key="1">
    <source>
        <dbReference type="ARBA" id="ARBA00004875"/>
    </source>
</evidence>
<name>A0ABR4AJG0_9LECA</name>